<dbReference type="Pfam" id="PF02016">
    <property type="entry name" value="Peptidase_S66"/>
    <property type="match status" value="1"/>
</dbReference>
<evidence type="ECO:0000313" key="5">
    <source>
        <dbReference type="EMBL" id="MFC4618433.1"/>
    </source>
</evidence>
<evidence type="ECO:0000259" key="4">
    <source>
        <dbReference type="Pfam" id="PF17676"/>
    </source>
</evidence>
<dbReference type="PIRSF" id="PIRSF028757">
    <property type="entry name" value="LD-carboxypeptidase"/>
    <property type="match status" value="1"/>
</dbReference>
<dbReference type="Gene3D" id="3.40.50.10740">
    <property type="entry name" value="Class I glutamine amidotransferase-like"/>
    <property type="match status" value="1"/>
</dbReference>
<dbReference type="PANTHER" id="PTHR30237">
    <property type="entry name" value="MURAMOYLTETRAPEPTIDE CARBOXYPEPTIDASE"/>
    <property type="match status" value="1"/>
</dbReference>
<evidence type="ECO:0000259" key="3">
    <source>
        <dbReference type="Pfam" id="PF02016"/>
    </source>
</evidence>
<organism evidence="5 6">
    <name type="scientific">Camelliibacillus cellulosilyticus</name>
    <dbReference type="NCBI Taxonomy" id="2174486"/>
    <lineage>
        <taxon>Bacteria</taxon>
        <taxon>Bacillati</taxon>
        <taxon>Bacillota</taxon>
        <taxon>Bacilli</taxon>
        <taxon>Bacillales</taxon>
        <taxon>Sporolactobacillaceae</taxon>
        <taxon>Camelliibacillus</taxon>
    </lineage>
</organism>
<sequence length="325" mass="36622">MIPDKLKPGDEIRVISPATSLGVIPDEQREDAERLLNSLGFKVTYSRYAFDVDAFRSATVEKRVQDLHDAFRDPNVKAMLTTLGGYNSNQMLEFLDYDLIRTNPKILCGYSDITALGNAVYAKTGLVTYSGPHFSTFAMHKGLEKTIEGFQQCLMDEEIIDVKPSETWSDDAWYLDQDNRHFIENDGWQVITEGEGEGTLLGGNQCTLNLLQGTPYMPSLVDSILFLEDDELVDAPQFDRDLQSLVHQPEFDRVRGVVIGRFQTKSKIASEDIRYIVRSKKALCRVPVIANVDFGHTYPLLTFPIGGYVKINASEREVSIKITNH</sequence>
<dbReference type="InterPro" id="IPR040921">
    <property type="entry name" value="Peptidase_S66C"/>
</dbReference>
<comment type="caution">
    <text evidence="5">The sequence shown here is derived from an EMBL/GenBank/DDBJ whole genome shotgun (WGS) entry which is preliminary data.</text>
</comment>
<dbReference type="InterPro" id="IPR003507">
    <property type="entry name" value="S66_fam"/>
</dbReference>
<feature type="domain" description="LD-carboxypeptidase N-terminal" evidence="3">
    <location>
        <begin position="12"/>
        <end position="131"/>
    </location>
</feature>
<dbReference type="Gene3D" id="3.50.30.60">
    <property type="entry name" value="LD-carboxypeptidase A C-terminal domain-like"/>
    <property type="match status" value="1"/>
</dbReference>
<gene>
    <name evidence="5" type="ORF">ACFO4N_06765</name>
</gene>
<dbReference type="SUPFAM" id="SSF141986">
    <property type="entry name" value="LD-carboxypeptidase A C-terminal domain-like"/>
    <property type="match status" value="1"/>
</dbReference>
<dbReference type="InterPro" id="IPR029062">
    <property type="entry name" value="Class_I_gatase-like"/>
</dbReference>
<dbReference type="EMBL" id="JBHSFW010000001">
    <property type="protein sequence ID" value="MFC4618433.1"/>
    <property type="molecule type" value="Genomic_DNA"/>
</dbReference>
<feature type="domain" description="LD-carboxypeptidase C-terminal" evidence="4">
    <location>
        <begin position="197"/>
        <end position="311"/>
    </location>
</feature>
<dbReference type="InterPro" id="IPR027461">
    <property type="entry name" value="Carboxypeptidase_A_C_sf"/>
</dbReference>
<dbReference type="SUPFAM" id="SSF52317">
    <property type="entry name" value="Class I glutamine amidotransferase-like"/>
    <property type="match status" value="1"/>
</dbReference>
<keyword evidence="6" id="KW-1185">Reference proteome</keyword>
<protein>
    <submittedName>
        <fullName evidence="5">S66 peptidase family protein</fullName>
        <ecNumber evidence="5">3.4.-.-</ecNumber>
    </submittedName>
</protein>
<evidence type="ECO:0000313" key="6">
    <source>
        <dbReference type="Proteomes" id="UP001596022"/>
    </source>
</evidence>
<evidence type="ECO:0000256" key="1">
    <source>
        <dbReference type="ARBA" id="ARBA00010233"/>
    </source>
</evidence>
<dbReference type="Pfam" id="PF17676">
    <property type="entry name" value="Peptidase_S66C"/>
    <property type="match status" value="1"/>
</dbReference>
<proteinExistence type="inferred from homology"/>
<dbReference type="InterPro" id="IPR040449">
    <property type="entry name" value="Peptidase_S66_N"/>
</dbReference>
<keyword evidence="2 5" id="KW-0378">Hydrolase</keyword>
<dbReference type="EC" id="3.4.-.-" evidence="5"/>
<dbReference type="CDD" id="cd07062">
    <property type="entry name" value="Peptidase_S66_mccF_like"/>
    <property type="match status" value="1"/>
</dbReference>
<evidence type="ECO:0000256" key="2">
    <source>
        <dbReference type="ARBA" id="ARBA00022801"/>
    </source>
</evidence>
<accession>A0ABV9GKH3</accession>
<dbReference type="Proteomes" id="UP001596022">
    <property type="component" value="Unassembled WGS sequence"/>
</dbReference>
<dbReference type="PANTHER" id="PTHR30237:SF6">
    <property type="entry name" value="CARBOXYPEPTIDASE YOCD-RELATED"/>
    <property type="match status" value="1"/>
</dbReference>
<dbReference type="RefSeq" id="WP_376845550.1">
    <property type="nucleotide sequence ID" value="NZ_JBHSFW010000001.1"/>
</dbReference>
<reference evidence="6" key="1">
    <citation type="journal article" date="2019" name="Int. J. Syst. Evol. Microbiol.">
        <title>The Global Catalogue of Microorganisms (GCM) 10K type strain sequencing project: providing services to taxonomists for standard genome sequencing and annotation.</title>
        <authorList>
            <consortium name="The Broad Institute Genomics Platform"/>
            <consortium name="The Broad Institute Genome Sequencing Center for Infectious Disease"/>
            <person name="Wu L."/>
            <person name="Ma J."/>
        </authorList>
    </citation>
    <scope>NUCLEOTIDE SEQUENCE [LARGE SCALE GENOMIC DNA]</scope>
    <source>
        <strain evidence="6">CGMCC 1.16306</strain>
    </source>
</reference>
<dbReference type="GO" id="GO:0016787">
    <property type="term" value="F:hydrolase activity"/>
    <property type="evidence" value="ECO:0007669"/>
    <property type="project" value="UniProtKB-KW"/>
</dbReference>
<comment type="similarity">
    <text evidence="1">Belongs to the peptidase S66 family.</text>
</comment>
<dbReference type="InterPro" id="IPR027478">
    <property type="entry name" value="LdcA_N"/>
</dbReference>
<name>A0ABV9GKH3_9BACL</name>